<dbReference type="AlphaFoldDB" id="A0A2G2Y7V6"/>
<keyword evidence="2" id="KW-1185">Reference proteome</keyword>
<evidence type="ECO:0000313" key="1">
    <source>
        <dbReference type="EMBL" id="PHT65843.1"/>
    </source>
</evidence>
<name>A0A2G2Y7V6_CAPAN</name>
<evidence type="ECO:0000313" key="2">
    <source>
        <dbReference type="Proteomes" id="UP000222542"/>
    </source>
</evidence>
<dbReference type="Gene3D" id="6.10.140.1330">
    <property type="match status" value="1"/>
</dbReference>
<protein>
    <submittedName>
        <fullName evidence="1">Uncharacterized protein</fullName>
    </submittedName>
</protein>
<proteinExistence type="predicted"/>
<reference evidence="1 2" key="2">
    <citation type="journal article" date="2017" name="Genome Biol.">
        <title>New reference genome sequences of hot pepper reveal the massive evolution of plant disease-resistance genes by retroduplication.</title>
        <authorList>
            <person name="Kim S."/>
            <person name="Park J."/>
            <person name="Yeom S.I."/>
            <person name="Kim Y.M."/>
            <person name="Seo E."/>
            <person name="Kim K.T."/>
            <person name="Kim M.S."/>
            <person name="Lee J.M."/>
            <person name="Cheong K."/>
            <person name="Shin H.S."/>
            <person name="Kim S.B."/>
            <person name="Han K."/>
            <person name="Lee J."/>
            <person name="Park M."/>
            <person name="Lee H.A."/>
            <person name="Lee H.Y."/>
            <person name="Lee Y."/>
            <person name="Oh S."/>
            <person name="Lee J.H."/>
            <person name="Choi E."/>
            <person name="Choi E."/>
            <person name="Lee S.E."/>
            <person name="Jeon J."/>
            <person name="Kim H."/>
            <person name="Choi G."/>
            <person name="Song H."/>
            <person name="Lee J."/>
            <person name="Lee S.C."/>
            <person name="Kwon J.K."/>
            <person name="Lee H.Y."/>
            <person name="Koo N."/>
            <person name="Hong Y."/>
            <person name="Kim R.W."/>
            <person name="Kang W.H."/>
            <person name="Huh J.H."/>
            <person name="Kang B.C."/>
            <person name="Yang T.J."/>
            <person name="Lee Y.H."/>
            <person name="Bennetzen J.L."/>
            <person name="Choi D."/>
        </authorList>
    </citation>
    <scope>NUCLEOTIDE SEQUENCE [LARGE SCALE GENOMIC DNA]</scope>
    <source>
        <strain evidence="2">cv. CM334</strain>
    </source>
</reference>
<gene>
    <name evidence="1" type="ORF">T459_30268</name>
</gene>
<accession>A0A2G2Y7V6</accession>
<dbReference type="EMBL" id="AYRZ02000012">
    <property type="protein sequence ID" value="PHT65843.1"/>
    <property type="molecule type" value="Genomic_DNA"/>
</dbReference>
<comment type="caution">
    <text evidence="1">The sequence shown here is derived from an EMBL/GenBank/DDBJ whole genome shotgun (WGS) entry which is preliminary data.</text>
</comment>
<dbReference type="Gramene" id="PHT65843">
    <property type="protein sequence ID" value="PHT65843"/>
    <property type="gene ID" value="T459_30268"/>
</dbReference>
<organism evidence="1 2">
    <name type="scientific">Capsicum annuum</name>
    <name type="common">Capsicum pepper</name>
    <dbReference type="NCBI Taxonomy" id="4072"/>
    <lineage>
        <taxon>Eukaryota</taxon>
        <taxon>Viridiplantae</taxon>
        <taxon>Streptophyta</taxon>
        <taxon>Embryophyta</taxon>
        <taxon>Tracheophyta</taxon>
        <taxon>Spermatophyta</taxon>
        <taxon>Magnoliopsida</taxon>
        <taxon>eudicotyledons</taxon>
        <taxon>Gunneridae</taxon>
        <taxon>Pentapetalae</taxon>
        <taxon>asterids</taxon>
        <taxon>lamiids</taxon>
        <taxon>Solanales</taxon>
        <taxon>Solanaceae</taxon>
        <taxon>Solanoideae</taxon>
        <taxon>Capsiceae</taxon>
        <taxon>Capsicum</taxon>
    </lineage>
</organism>
<sequence length="82" mass="9149">MSLHLSSSQFQKKRFKSVNIGEGDEGEDIWFCPGSIAMELGTDVNLYALVFGESVLNDADNVIGQKPHVNWSELLHDNRPIC</sequence>
<dbReference type="Proteomes" id="UP000222542">
    <property type="component" value="Unassembled WGS sequence"/>
</dbReference>
<reference evidence="1 2" key="1">
    <citation type="journal article" date="2014" name="Nat. Genet.">
        <title>Genome sequence of the hot pepper provides insights into the evolution of pungency in Capsicum species.</title>
        <authorList>
            <person name="Kim S."/>
            <person name="Park M."/>
            <person name="Yeom S.I."/>
            <person name="Kim Y.M."/>
            <person name="Lee J.M."/>
            <person name="Lee H.A."/>
            <person name="Seo E."/>
            <person name="Choi J."/>
            <person name="Cheong K."/>
            <person name="Kim K.T."/>
            <person name="Jung K."/>
            <person name="Lee G.W."/>
            <person name="Oh S.K."/>
            <person name="Bae C."/>
            <person name="Kim S.B."/>
            <person name="Lee H.Y."/>
            <person name="Kim S.Y."/>
            <person name="Kim M.S."/>
            <person name="Kang B.C."/>
            <person name="Jo Y.D."/>
            <person name="Yang H.B."/>
            <person name="Jeong H.J."/>
            <person name="Kang W.H."/>
            <person name="Kwon J.K."/>
            <person name="Shin C."/>
            <person name="Lim J.Y."/>
            <person name="Park J.H."/>
            <person name="Huh J.H."/>
            <person name="Kim J.S."/>
            <person name="Kim B.D."/>
            <person name="Cohen O."/>
            <person name="Paran I."/>
            <person name="Suh M.C."/>
            <person name="Lee S.B."/>
            <person name="Kim Y.K."/>
            <person name="Shin Y."/>
            <person name="Noh S.J."/>
            <person name="Park J."/>
            <person name="Seo Y.S."/>
            <person name="Kwon S.Y."/>
            <person name="Kim H.A."/>
            <person name="Park J.M."/>
            <person name="Kim H.J."/>
            <person name="Choi S.B."/>
            <person name="Bosland P.W."/>
            <person name="Reeves G."/>
            <person name="Jo S.H."/>
            <person name="Lee B.W."/>
            <person name="Cho H.T."/>
            <person name="Choi H.S."/>
            <person name="Lee M.S."/>
            <person name="Yu Y."/>
            <person name="Do Choi Y."/>
            <person name="Park B.S."/>
            <person name="van Deynze A."/>
            <person name="Ashrafi H."/>
            <person name="Hill T."/>
            <person name="Kim W.T."/>
            <person name="Pai H.S."/>
            <person name="Ahn H.K."/>
            <person name="Yeam I."/>
            <person name="Giovannoni J.J."/>
            <person name="Rose J.K."/>
            <person name="Sorensen I."/>
            <person name="Lee S.J."/>
            <person name="Kim R.W."/>
            <person name="Choi I.Y."/>
            <person name="Choi B.S."/>
            <person name="Lim J.S."/>
            <person name="Lee Y.H."/>
            <person name="Choi D."/>
        </authorList>
    </citation>
    <scope>NUCLEOTIDE SEQUENCE [LARGE SCALE GENOMIC DNA]</scope>
    <source>
        <strain evidence="2">cv. CM334</strain>
    </source>
</reference>